<evidence type="ECO:0000313" key="2">
    <source>
        <dbReference type="EMBL" id="OWJ75910.1"/>
    </source>
</evidence>
<feature type="region of interest" description="Disordered" evidence="1">
    <location>
        <begin position="1"/>
        <end position="27"/>
    </location>
</feature>
<name>A0A212A7Z0_9RHOB</name>
<feature type="compositionally biased region" description="Basic and acidic residues" evidence="1">
    <location>
        <begin position="1"/>
        <end position="13"/>
    </location>
</feature>
<dbReference type="RefSeq" id="WP_088216401.1">
    <property type="nucleotide sequence ID" value="NZ_NIPW01000033.1"/>
</dbReference>
<evidence type="ECO:0000313" key="3">
    <source>
        <dbReference type="Proteomes" id="UP000196878"/>
    </source>
</evidence>
<organism evidence="2 3">
    <name type="scientific">Haematobacter genomosp. 1</name>
    <dbReference type="NCBI Taxonomy" id="366618"/>
    <lineage>
        <taxon>Bacteria</taxon>
        <taxon>Pseudomonadati</taxon>
        <taxon>Pseudomonadota</taxon>
        <taxon>Alphaproteobacteria</taxon>
        <taxon>Rhodobacterales</taxon>
        <taxon>Paracoccaceae</taxon>
        <taxon>Haematobacter</taxon>
    </lineage>
</organism>
<comment type="caution">
    <text evidence="2">The sequence shown here is derived from an EMBL/GenBank/DDBJ whole genome shotgun (WGS) entry which is preliminary data.</text>
</comment>
<reference evidence="2 3" key="1">
    <citation type="submission" date="2016-12" db="EMBL/GenBank/DDBJ databases">
        <title>Comparison of Traditional DNA-DNA Hybridization with In Silico Genomic Analysis.</title>
        <authorList>
            <person name="Nicholson A.C."/>
            <person name="Humrighouse B.W."/>
            <person name="Graziano J."/>
            <person name="Lasker B."/>
            <person name="Whitney A.M."/>
            <person name="Mcquiston J.R."/>
        </authorList>
    </citation>
    <scope>NUCLEOTIDE SEQUENCE [LARGE SCALE GENOMIC DNA]</scope>
    <source>
        <strain evidence="2 3">H2240</strain>
    </source>
</reference>
<protein>
    <submittedName>
        <fullName evidence="2">Uncharacterized protein</fullName>
    </submittedName>
</protein>
<dbReference type="EMBL" id="NIPW01000033">
    <property type="protein sequence ID" value="OWJ75910.1"/>
    <property type="molecule type" value="Genomic_DNA"/>
</dbReference>
<evidence type="ECO:0000256" key="1">
    <source>
        <dbReference type="SAM" id="MobiDB-lite"/>
    </source>
</evidence>
<dbReference type="AlphaFoldDB" id="A0A212A7Z0"/>
<dbReference type="OrthoDB" id="7277848at2"/>
<keyword evidence="3" id="KW-1185">Reference proteome</keyword>
<dbReference type="Proteomes" id="UP000196878">
    <property type="component" value="Unassembled WGS sequence"/>
</dbReference>
<accession>A0A212A7Z0</accession>
<proteinExistence type="predicted"/>
<gene>
    <name evidence="2" type="ORF">CDV49_15930</name>
</gene>
<sequence length="62" mass="6960">MIELDGRRKDLERQLSTSPAPDPIRIHPGIAKTYRTRIGQLIAGLSEAERMGEAKEALWGCR</sequence>